<dbReference type="InterPro" id="IPR036028">
    <property type="entry name" value="SH3-like_dom_sf"/>
</dbReference>
<dbReference type="InterPro" id="IPR001452">
    <property type="entry name" value="SH3_domain"/>
</dbReference>
<dbReference type="CDD" id="cd12014">
    <property type="entry name" value="SH3_RIM-BP_1"/>
    <property type="match status" value="1"/>
</dbReference>
<organism evidence="4 5">
    <name type="scientific">Homarus americanus</name>
    <name type="common">American lobster</name>
    <dbReference type="NCBI Taxonomy" id="6706"/>
    <lineage>
        <taxon>Eukaryota</taxon>
        <taxon>Metazoa</taxon>
        <taxon>Ecdysozoa</taxon>
        <taxon>Arthropoda</taxon>
        <taxon>Crustacea</taxon>
        <taxon>Multicrustacea</taxon>
        <taxon>Malacostraca</taxon>
        <taxon>Eumalacostraca</taxon>
        <taxon>Eucarida</taxon>
        <taxon>Decapoda</taxon>
        <taxon>Pleocyemata</taxon>
        <taxon>Astacidea</taxon>
        <taxon>Nephropoidea</taxon>
        <taxon>Nephropidae</taxon>
        <taxon>Homarus</taxon>
    </lineage>
</organism>
<protein>
    <submittedName>
        <fullName evidence="4">Peripheral-type benzodiazepine receptor-associated protein 1-like 1</fullName>
    </submittedName>
</protein>
<evidence type="ECO:0000256" key="1">
    <source>
        <dbReference type="ARBA" id="ARBA00022443"/>
    </source>
</evidence>
<name>A0A8J5JNJ4_HOMAM</name>
<dbReference type="SMART" id="SM00326">
    <property type="entry name" value="SH3"/>
    <property type="match status" value="1"/>
</dbReference>
<dbReference type="EMBL" id="JAHLQT010028947">
    <property type="protein sequence ID" value="KAG7161642.1"/>
    <property type="molecule type" value="Genomic_DNA"/>
</dbReference>
<dbReference type="AlphaFoldDB" id="A0A8J5JNJ4"/>
<feature type="domain" description="SH3" evidence="3">
    <location>
        <begin position="118"/>
        <end position="192"/>
    </location>
</feature>
<dbReference type="Pfam" id="PF14604">
    <property type="entry name" value="SH3_9"/>
    <property type="match status" value="1"/>
</dbReference>
<accession>A0A8J5JNJ4</accession>
<feature type="non-terminal residue" evidence="4">
    <location>
        <position position="344"/>
    </location>
</feature>
<dbReference type="PANTHER" id="PTHR14234:SF19">
    <property type="entry name" value="RIM-BINDING PROTEIN, ISOFORM F"/>
    <property type="match status" value="1"/>
</dbReference>
<dbReference type="PANTHER" id="PTHR14234">
    <property type="entry name" value="RIM BINDING PROTEIN-RELATED"/>
    <property type="match status" value="1"/>
</dbReference>
<dbReference type="GO" id="GO:0045202">
    <property type="term" value="C:synapse"/>
    <property type="evidence" value="ECO:0007669"/>
    <property type="project" value="GOC"/>
</dbReference>
<evidence type="ECO:0000313" key="4">
    <source>
        <dbReference type="EMBL" id="KAG7161642.1"/>
    </source>
</evidence>
<evidence type="ECO:0000313" key="5">
    <source>
        <dbReference type="Proteomes" id="UP000747542"/>
    </source>
</evidence>
<dbReference type="Gene3D" id="2.30.30.40">
    <property type="entry name" value="SH3 Domains"/>
    <property type="match status" value="1"/>
</dbReference>
<dbReference type="SUPFAM" id="SSF50044">
    <property type="entry name" value="SH3-domain"/>
    <property type="match status" value="1"/>
</dbReference>
<keyword evidence="5" id="KW-1185">Reference proteome</keyword>
<reference evidence="4" key="1">
    <citation type="journal article" date="2021" name="Sci. Adv.">
        <title>The American lobster genome reveals insights on longevity, neural, and immune adaptations.</title>
        <authorList>
            <person name="Polinski J.M."/>
            <person name="Zimin A.V."/>
            <person name="Clark K.F."/>
            <person name="Kohn A.B."/>
            <person name="Sadowski N."/>
            <person name="Timp W."/>
            <person name="Ptitsyn A."/>
            <person name="Khanna P."/>
            <person name="Romanova D.Y."/>
            <person name="Williams P."/>
            <person name="Greenwood S.J."/>
            <person name="Moroz L.L."/>
            <person name="Walt D.R."/>
            <person name="Bodnar A.G."/>
        </authorList>
    </citation>
    <scope>NUCLEOTIDE SEQUENCE</scope>
    <source>
        <strain evidence="4">GMGI-L3</strain>
    </source>
</reference>
<comment type="caution">
    <text evidence="4">The sequence shown here is derived from an EMBL/GenBank/DDBJ whole genome shotgun (WGS) entry which is preliminary data.</text>
</comment>
<keyword evidence="4" id="KW-0675">Receptor</keyword>
<dbReference type="GO" id="GO:0007274">
    <property type="term" value="P:neuromuscular synaptic transmission"/>
    <property type="evidence" value="ECO:0007669"/>
    <property type="project" value="TreeGrafter"/>
</dbReference>
<evidence type="ECO:0000259" key="3">
    <source>
        <dbReference type="PROSITE" id="PS50002"/>
    </source>
</evidence>
<dbReference type="FunFam" id="2.30.30.40:FF:000006">
    <property type="entry name" value="RIMS-binding protein 2 isoform X1"/>
    <property type="match status" value="1"/>
</dbReference>
<dbReference type="Proteomes" id="UP000747542">
    <property type="component" value="Unassembled WGS sequence"/>
</dbReference>
<sequence>MGCVSRGRACAPSGLNSLNSISSGVYTNTTSSSFITSGSGGYLGSSPLPQTGTVENASSEIDRIMAKIEQDNKILAELDKSRSTIDKNLVNGNIPGVMMPPYETDNRVLDVLEIPGKGRCHVYIARYSYDPFQHSPNENPEAELAVNAGDYVLVWGSMDEVAPRTIDGFFDGELLDGRRGLVPSNFVEKLIGEDLIEFHQSVVMGLRDGDESMSTSVPQDLDFISQDESQLMIDTKAPVQFVKNIFKGVQGLFGQGEKSEAPTLVSTVLGSTGSAAQAFFPKGPLIPQSGQVQGLFNPLGSFNPLASQAGQKDPAQHGALPASTFALCTLPPVLSRGTQVVRRA</sequence>
<proteinExistence type="predicted"/>
<evidence type="ECO:0000256" key="2">
    <source>
        <dbReference type="PROSITE-ProRule" id="PRU00192"/>
    </source>
</evidence>
<dbReference type="InterPro" id="IPR040325">
    <property type="entry name" value="RIMBP1/2/3"/>
</dbReference>
<gene>
    <name evidence="4" type="primary">Tspoap1-L1</name>
    <name evidence="4" type="ORF">Hamer_G014212</name>
</gene>
<dbReference type="PROSITE" id="PS50002">
    <property type="entry name" value="SH3"/>
    <property type="match status" value="1"/>
</dbReference>
<keyword evidence="1 2" id="KW-0728">SH3 domain</keyword>